<dbReference type="Proteomes" id="UP001064971">
    <property type="component" value="Plasmid pDAETH-2"/>
</dbReference>
<dbReference type="EMBL" id="AP026562">
    <property type="protein sequence ID" value="BDP44310.1"/>
    <property type="molecule type" value="Genomic_DNA"/>
</dbReference>
<keyword evidence="2" id="KW-1185">Reference proteome</keyword>
<reference evidence="1" key="1">
    <citation type="submission" date="2022-07" db="EMBL/GenBank/DDBJ databases">
        <title>Complete Genome Sequence of the Radioresistant Bacterium Deinococcus aetherius ST0316, Isolated from the Air Dust collected in Lower Stratosphere above Japan.</title>
        <authorList>
            <person name="Satoh K."/>
            <person name="Hagiwara K."/>
            <person name="Katsumata K."/>
            <person name="Kubo A."/>
            <person name="Yokobori S."/>
            <person name="Yamagishi A."/>
            <person name="Oono Y."/>
            <person name="Narumi I."/>
        </authorList>
    </citation>
    <scope>NUCLEOTIDE SEQUENCE</scope>
    <source>
        <strain evidence="1">ST0316</strain>
        <plasmid evidence="1">pDAETH-2</plasmid>
    </source>
</reference>
<accession>A0ABM8AKG1</accession>
<keyword evidence="1" id="KW-0614">Plasmid</keyword>
<evidence type="ECO:0000313" key="1">
    <source>
        <dbReference type="EMBL" id="BDP44310.1"/>
    </source>
</evidence>
<geneLocation type="plasmid" evidence="1 2">
    <name>pDAETH-2</name>
</geneLocation>
<proteinExistence type="predicted"/>
<organism evidence="1 2">
    <name type="scientific">Deinococcus aetherius</name>
    <dbReference type="NCBI Taxonomy" id="200252"/>
    <lineage>
        <taxon>Bacteria</taxon>
        <taxon>Thermotogati</taxon>
        <taxon>Deinococcota</taxon>
        <taxon>Deinococci</taxon>
        <taxon>Deinococcales</taxon>
        <taxon>Deinococcaceae</taxon>
        <taxon>Deinococcus</taxon>
    </lineage>
</organism>
<sequence length="44" mass="4932">MTRPAQPKPLKVPPPRVEEVRLELAAERQALPVIGRPSLDFGDR</sequence>
<protein>
    <submittedName>
        <fullName evidence="1">Uncharacterized protein</fullName>
    </submittedName>
</protein>
<evidence type="ECO:0000313" key="2">
    <source>
        <dbReference type="Proteomes" id="UP001064971"/>
    </source>
</evidence>
<name>A0ABM8AKG1_9DEIO</name>
<gene>
    <name evidence="1" type="ORF">DAETH_42790</name>
</gene>
<dbReference type="RefSeq" id="WP_264778160.1">
    <property type="nucleotide sequence ID" value="NZ_AP026562.1"/>
</dbReference>